<feature type="compositionally biased region" description="Basic and acidic residues" evidence="1">
    <location>
        <begin position="407"/>
        <end position="435"/>
    </location>
</feature>
<dbReference type="Proteomes" id="UP000308671">
    <property type="component" value="Unassembled WGS sequence"/>
</dbReference>
<evidence type="ECO:0000313" key="2">
    <source>
        <dbReference type="EMBL" id="THV48993.1"/>
    </source>
</evidence>
<gene>
    <name evidence="2" type="ORF">BGAL_0217g00180</name>
</gene>
<organism evidence="2 3">
    <name type="scientific">Botrytis galanthina</name>
    <dbReference type="NCBI Taxonomy" id="278940"/>
    <lineage>
        <taxon>Eukaryota</taxon>
        <taxon>Fungi</taxon>
        <taxon>Dikarya</taxon>
        <taxon>Ascomycota</taxon>
        <taxon>Pezizomycotina</taxon>
        <taxon>Leotiomycetes</taxon>
        <taxon>Helotiales</taxon>
        <taxon>Sclerotiniaceae</taxon>
        <taxon>Botrytis</taxon>
    </lineage>
</organism>
<proteinExistence type="predicted"/>
<feature type="compositionally biased region" description="Basic residues" evidence="1">
    <location>
        <begin position="199"/>
        <end position="221"/>
    </location>
</feature>
<evidence type="ECO:0000313" key="3">
    <source>
        <dbReference type="Proteomes" id="UP000308671"/>
    </source>
</evidence>
<name>A0A4S8QUM3_9HELO</name>
<dbReference type="AlphaFoldDB" id="A0A4S8QUM3"/>
<dbReference type="EMBL" id="PQXL01000217">
    <property type="protein sequence ID" value="THV48993.1"/>
    <property type="molecule type" value="Genomic_DNA"/>
</dbReference>
<feature type="compositionally biased region" description="Polar residues" evidence="1">
    <location>
        <begin position="375"/>
        <end position="386"/>
    </location>
</feature>
<feature type="compositionally biased region" description="Pro residues" evidence="1">
    <location>
        <begin position="336"/>
        <end position="347"/>
    </location>
</feature>
<feature type="compositionally biased region" description="Basic and acidic residues" evidence="1">
    <location>
        <begin position="228"/>
        <end position="246"/>
    </location>
</feature>
<sequence length="445" mass="50920">MTSLRVLKPNTLYIVFRTRTTREMKDVPIRPLGNGNTKVSAYISGSKDPWVGRWGTINPKHSTNRTVRFRDVNLRHHSQSFFLWEIMPTNNNNRVLNRLQQMYVSNKHGNWTASKASLRLLQMLHGGHKKNLLFQPIIPAHASGVFRTIQEAERKLPVQDRGLPSNLTILRVQPGENIQIVDFESKPTLKIIGVLSEHPHHHHHHHRRQQYHHRNPRRPRLTPRGSSWHREQHYYDQRRPRERNESFEDYPMSNKATNPAVHEPRVDEYMESSTHSQQDHSRRSSVPQLSSAAPSIYPTVGALPHGGYVMPPVNAPQVVAVPQYPQVVPTMANGQPLPPQTAGPVPVPVSSSTSGRRRSVSSQPSDTYYHKDSNSQDSYHPSTDSFNPNPRRRRNSESEASYYGKRNTQEESRHSDHGHHLGVREALSHIKDKLMHPVPPSRSVA</sequence>
<evidence type="ECO:0000256" key="1">
    <source>
        <dbReference type="SAM" id="MobiDB-lite"/>
    </source>
</evidence>
<accession>A0A4S8QUM3</accession>
<keyword evidence="3" id="KW-1185">Reference proteome</keyword>
<reference evidence="2 3" key="1">
    <citation type="submission" date="2017-12" db="EMBL/GenBank/DDBJ databases">
        <title>Comparative genomics of Botrytis spp.</title>
        <authorList>
            <person name="Valero-Jimenez C.A."/>
            <person name="Tapia P."/>
            <person name="Veloso J."/>
            <person name="Silva-Moreno E."/>
            <person name="Staats M."/>
            <person name="Valdes J.H."/>
            <person name="Van Kan J.A.L."/>
        </authorList>
    </citation>
    <scope>NUCLEOTIDE SEQUENCE [LARGE SCALE GENOMIC DNA]</scope>
    <source>
        <strain evidence="2 3">MUCL435</strain>
    </source>
</reference>
<protein>
    <submittedName>
        <fullName evidence="2">Uncharacterized protein</fullName>
    </submittedName>
</protein>
<feature type="region of interest" description="Disordered" evidence="1">
    <location>
        <begin position="331"/>
        <end position="445"/>
    </location>
</feature>
<feature type="region of interest" description="Disordered" evidence="1">
    <location>
        <begin position="198"/>
        <end position="290"/>
    </location>
</feature>
<comment type="caution">
    <text evidence="2">The sequence shown here is derived from an EMBL/GenBank/DDBJ whole genome shotgun (WGS) entry which is preliminary data.</text>
</comment>
<dbReference type="OrthoDB" id="3555934at2759"/>